<dbReference type="EMBL" id="JAAZQD010000001">
    <property type="protein sequence ID" value="NKZ37467.1"/>
    <property type="molecule type" value="Genomic_DNA"/>
</dbReference>
<accession>A0A846ZI73</accession>
<dbReference type="InterPro" id="IPR031107">
    <property type="entry name" value="Small_HSP"/>
</dbReference>
<feature type="domain" description="SHSP" evidence="3">
    <location>
        <begin position="37"/>
        <end position="149"/>
    </location>
</feature>
<evidence type="ECO:0000259" key="3">
    <source>
        <dbReference type="PROSITE" id="PS01031"/>
    </source>
</evidence>
<dbReference type="Gene3D" id="2.60.40.790">
    <property type="match status" value="1"/>
</dbReference>
<reference evidence="4 5" key="1">
    <citation type="journal article" date="2017" name="Int. J. Syst. Evol. Microbiol.">
        <title>Oleiagrimonas citrea sp. nov., a marine bacterium isolated from tidal flat sediment and emended description of the genus Oleiagrimonas Fang et al. 2015 and Oleiagrimonas soli.</title>
        <authorList>
            <person name="Yang S.H."/>
            <person name="Seo H.S."/>
            <person name="Seong C.N."/>
            <person name="Kwon K.K."/>
        </authorList>
    </citation>
    <scope>NUCLEOTIDE SEQUENCE [LARGE SCALE GENOMIC DNA]</scope>
    <source>
        <strain evidence="4 5">MEBiC09124</strain>
    </source>
</reference>
<evidence type="ECO:0000256" key="1">
    <source>
        <dbReference type="PROSITE-ProRule" id="PRU00285"/>
    </source>
</evidence>
<dbReference type="CDD" id="cd06464">
    <property type="entry name" value="ACD_sHsps-like"/>
    <property type="match status" value="1"/>
</dbReference>
<organism evidence="4 5">
    <name type="scientific">Oleiagrimonas citrea</name>
    <dbReference type="NCBI Taxonomy" id="1665687"/>
    <lineage>
        <taxon>Bacteria</taxon>
        <taxon>Pseudomonadati</taxon>
        <taxon>Pseudomonadota</taxon>
        <taxon>Gammaproteobacteria</taxon>
        <taxon>Lysobacterales</taxon>
        <taxon>Rhodanobacteraceae</taxon>
        <taxon>Oleiagrimonas</taxon>
    </lineage>
</organism>
<keyword evidence="5" id="KW-1185">Reference proteome</keyword>
<dbReference type="SUPFAM" id="SSF49764">
    <property type="entry name" value="HSP20-like chaperones"/>
    <property type="match status" value="1"/>
</dbReference>
<dbReference type="PROSITE" id="PS01031">
    <property type="entry name" value="SHSP"/>
    <property type="match status" value="1"/>
</dbReference>
<dbReference type="Pfam" id="PF00011">
    <property type="entry name" value="HSP20"/>
    <property type="match status" value="1"/>
</dbReference>
<dbReference type="RefSeq" id="WP_168608106.1">
    <property type="nucleotide sequence ID" value="NZ_JAAZQD010000001.1"/>
</dbReference>
<dbReference type="Proteomes" id="UP000541636">
    <property type="component" value="Unassembled WGS sequence"/>
</dbReference>
<gene>
    <name evidence="4" type="ORF">HF690_00690</name>
</gene>
<protein>
    <submittedName>
        <fullName evidence="4">Hsp20/alpha crystallin family protein</fullName>
    </submittedName>
</protein>
<dbReference type="InterPro" id="IPR008978">
    <property type="entry name" value="HSP20-like_chaperone"/>
</dbReference>
<evidence type="ECO:0000313" key="4">
    <source>
        <dbReference type="EMBL" id="NKZ37467.1"/>
    </source>
</evidence>
<dbReference type="AlphaFoldDB" id="A0A846ZI73"/>
<dbReference type="PANTHER" id="PTHR11527">
    <property type="entry name" value="HEAT-SHOCK PROTEIN 20 FAMILY MEMBER"/>
    <property type="match status" value="1"/>
</dbReference>
<sequence>MSITRYHPWNNQGGLHKDFKQMLERYFGEDTGDQSDVVTSQWTPRVDIREESDGFVIFADIPGVDPKDIEISMDKGILSIRGERRNESREKSDKYTRVERSHGVFYRRFALPDSADADGVSAKGRHGVLEIRIPKKPESTPRRINIDAGE</sequence>
<evidence type="ECO:0000256" key="2">
    <source>
        <dbReference type="RuleBase" id="RU003616"/>
    </source>
</evidence>
<dbReference type="InterPro" id="IPR002068">
    <property type="entry name" value="A-crystallin/Hsp20_dom"/>
</dbReference>
<proteinExistence type="inferred from homology"/>
<evidence type="ECO:0000313" key="5">
    <source>
        <dbReference type="Proteomes" id="UP000541636"/>
    </source>
</evidence>
<comment type="caution">
    <text evidence="4">The sequence shown here is derived from an EMBL/GenBank/DDBJ whole genome shotgun (WGS) entry which is preliminary data.</text>
</comment>
<name>A0A846ZI73_9GAMM</name>
<comment type="similarity">
    <text evidence="1 2">Belongs to the small heat shock protein (HSP20) family.</text>
</comment>